<evidence type="ECO:0000256" key="1">
    <source>
        <dbReference type="SAM" id="MobiDB-lite"/>
    </source>
</evidence>
<sequence>MEEEDESQTRETHNTRKTKTCIGTRRKEVVKPELISSKPWIKPCQREGDTREELRRGEDNKAGTHGTATAGKKLET</sequence>
<name>A0A5B7H4S3_PORTR</name>
<dbReference type="Proteomes" id="UP000324222">
    <property type="component" value="Unassembled WGS sequence"/>
</dbReference>
<reference evidence="2 3" key="1">
    <citation type="submission" date="2019-05" db="EMBL/GenBank/DDBJ databases">
        <title>Another draft genome of Portunus trituberculatus and its Hox gene families provides insights of decapod evolution.</title>
        <authorList>
            <person name="Jeong J.-H."/>
            <person name="Song I."/>
            <person name="Kim S."/>
            <person name="Choi T."/>
            <person name="Kim D."/>
            <person name="Ryu S."/>
            <person name="Kim W."/>
        </authorList>
    </citation>
    <scope>NUCLEOTIDE SEQUENCE [LARGE SCALE GENOMIC DNA]</scope>
    <source>
        <tissue evidence="2">Muscle</tissue>
    </source>
</reference>
<proteinExistence type="predicted"/>
<comment type="caution">
    <text evidence="2">The sequence shown here is derived from an EMBL/GenBank/DDBJ whole genome shotgun (WGS) entry which is preliminary data.</text>
</comment>
<evidence type="ECO:0000313" key="3">
    <source>
        <dbReference type="Proteomes" id="UP000324222"/>
    </source>
</evidence>
<gene>
    <name evidence="2" type="ORF">E2C01_061778</name>
</gene>
<feature type="compositionally biased region" description="Basic and acidic residues" evidence="1">
    <location>
        <begin position="44"/>
        <end position="62"/>
    </location>
</feature>
<protein>
    <submittedName>
        <fullName evidence="2">Uncharacterized protein</fullName>
    </submittedName>
</protein>
<feature type="region of interest" description="Disordered" evidence="1">
    <location>
        <begin position="1"/>
        <end position="24"/>
    </location>
</feature>
<keyword evidence="3" id="KW-1185">Reference proteome</keyword>
<dbReference type="EMBL" id="VSRR010026484">
    <property type="protein sequence ID" value="MPC67601.1"/>
    <property type="molecule type" value="Genomic_DNA"/>
</dbReference>
<dbReference type="AlphaFoldDB" id="A0A5B7H4S3"/>
<accession>A0A5B7H4S3</accession>
<organism evidence="2 3">
    <name type="scientific">Portunus trituberculatus</name>
    <name type="common">Swimming crab</name>
    <name type="synonym">Neptunus trituberculatus</name>
    <dbReference type="NCBI Taxonomy" id="210409"/>
    <lineage>
        <taxon>Eukaryota</taxon>
        <taxon>Metazoa</taxon>
        <taxon>Ecdysozoa</taxon>
        <taxon>Arthropoda</taxon>
        <taxon>Crustacea</taxon>
        <taxon>Multicrustacea</taxon>
        <taxon>Malacostraca</taxon>
        <taxon>Eumalacostraca</taxon>
        <taxon>Eucarida</taxon>
        <taxon>Decapoda</taxon>
        <taxon>Pleocyemata</taxon>
        <taxon>Brachyura</taxon>
        <taxon>Eubrachyura</taxon>
        <taxon>Portunoidea</taxon>
        <taxon>Portunidae</taxon>
        <taxon>Portuninae</taxon>
        <taxon>Portunus</taxon>
    </lineage>
</organism>
<evidence type="ECO:0000313" key="2">
    <source>
        <dbReference type="EMBL" id="MPC67601.1"/>
    </source>
</evidence>
<feature type="region of interest" description="Disordered" evidence="1">
    <location>
        <begin position="40"/>
        <end position="76"/>
    </location>
</feature>